<keyword evidence="7" id="KW-1185">Reference proteome</keyword>
<dbReference type="KEGG" id="dfa:DFA_11308"/>
<dbReference type="SUPFAM" id="SSF54637">
    <property type="entry name" value="Thioesterase/thiol ester dehydrase-isomerase"/>
    <property type="match status" value="1"/>
</dbReference>
<evidence type="ECO:0000256" key="1">
    <source>
        <dbReference type="ARBA" id="ARBA00022490"/>
    </source>
</evidence>
<feature type="region of interest" description="Disordered" evidence="5">
    <location>
        <begin position="221"/>
        <end position="243"/>
    </location>
</feature>
<evidence type="ECO:0000256" key="4">
    <source>
        <dbReference type="ARBA" id="ARBA00023098"/>
    </source>
</evidence>
<feature type="region of interest" description="Disordered" evidence="5">
    <location>
        <begin position="19"/>
        <end position="118"/>
    </location>
</feature>
<feature type="compositionally biased region" description="Low complexity" evidence="5">
    <location>
        <begin position="50"/>
        <end position="69"/>
    </location>
</feature>
<protein>
    <recommendedName>
        <fullName evidence="8">Thioesterase domain-containing protein</fullName>
    </recommendedName>
</protein>
<evidence type="ECO:0000313" key="7">
    <source>
        <dbReference type="Proteomes" id="UP000007797"/>
    </source>
</evidence>
<feature type="region of interest" description="Disordered" evidence="5">
    <location>
        <begin position="422"/>
        <end position="469"/>
    </location>
</feature>
<dbReference type="GeneID" id="14865741"/>
<organism evidence="6 7">
    <name type="scientific">Cavenderia fasciculata</name>
    <name type="common">Slime mold</name>
    <name type="synonym">Dictyostelium fasciculatum</name>
    <dbReference type="NCBI Taxonomy" id="261658"/>
    <lineage>
        <taxon>Eukaryota</taxon>
        <taxon>Amoebozoa</taxon>
        <taxon>Evosea</taxon>
        <taxon>Eumycetozoa</taxon>
        <taxon>Dictyostelia</taxon>
        <taxon>Acytosteliales</taxon>
        <taxon>Cavenderiaceae</taxon>
        <taxon>Cavenderia</taxon>
    </lineage>
</organism>
<dbReference type="PANTHER" id="PTHR12418">
    <property type="entry name" value="ACYL-COENZYME A THIOESTERASE THEM4"/>
    <property type="match status" value="1"/>
</dbReference>
<accession>F4QC60</accession>
<name>F4QC60_CACFS</name>
<evidence type="ECO:0000256" key="2">
    <source>
        <dbReference type="ARBA" id="ARBA00022801"/>
    </source>
</evidence>
<keyword evidence="2" id="KW-0378">Hydrolase</keyword>
<dbReference type="OMA" id="ACCIRYY"/>
<keyword evidence="1" id="KW-0963">Cytoplasm</keyword>
<feature type="compositionally biased region" description="Low complexity" evidence="5">
    <location>
        <begin position="422"/>
        <end position="453"/>
    </location>
</feature>
<reference evidence="7" key="1">
    <citation type="journal article" date="2011" name="Genome Res.">
        <title>Phylogeny-wide analysis of social amoeba genomes highlights ancient origins for complex intercellular communication.</title>
        <authorList>
            <person name="Heidel A.J."/>
            <person name="Lawal H.M."/>
            <person name="Felder M."/>
            <person name="Schilde C."/>
            <person name="Helps N.R."/>
            <person name="Tunggal B."/>
            <person name="Rivero F."/>
            <person name="John U."/>
            <person name="Schleicher M."/>
            <person name="Eichinger L."/>
            <person name="Platzer M."/>
            <person name="Noegel A.A."/>
            <person name="Schaap P."/>
            <person name="Gloeckner G."/>
        </authorList>
    </citation>
    <scope>NUCLEOTIDE SEQUENCE [LARGE SCALE GENOMIC DNA]</scope>
    <source>
        <strain evidence="7">SH3</strain>
    </source>
</reference>
<dbReference type="RefSeq" id="XP_004350251.1">
    <property type="nucleotide sequence ID" value="XM_004350201.1"/>
</dbReference>
<keyword evidence="4" id="KW-0443">Lipid metabolism</keyword>
<keyword evidence="3" id="KW-0276">Fatty acid metabolism</keyword>
<dbReference type="GO" id="GO:0016787">
    <property type="term" value="F:hydrolase activity"/>
    <property type="evidence" value="ECO:0007669"/>
    <property type="project" value="UniProtKB-KW"/>
</dbReference>
<dbReference type="AlphaFoldDB" id="F4QC60"/>
<dbReference type="GO" id="GO:0006631">
    <property type="term" value="P:fatty acid metabolic process"/>
    <property type="evidence" value="ECO:0007669"/>
    <property type="project" value="UniProtKB-KW"/>
</dbReference>
<evidence type="ECO:0000313" key="6">
    <source>
        <dbReference type="EMBL" id="EGG13547.1"/>
    </source>
</evidence>
<feature type="compositionally biased region" description="Basic residues" evidence="5">
    <location>
        <begin position="457"/>
        <end position="469"/>
    </location>
</feature>
<dbReference type="STRING" id="1054147.F4QC60"/>
<feature type="compositionally biased region" description="Low complexity" evidence="5">
    <location>
        <begin position="309"/>
        <end position="348"/>
    </location>
</feature>
<evidence type="ECO:0008006" key="8">
    <source>
        <dbReference type="Google" id="ProtNLM"/>
    </source>
</evidence>
<sequence>MTSFWQALKTMFIAIGMNHQQQAQNSHSHKSSKSGTTSPSSERRSKSLKRSGSGSRKNSSSSNSSSGSSDCAAVAKGDATHHHHHHHHHHNPLNNSKDHSNGATLDCSVEHHNQDSTTTTTYHSGDYMDENTIEWPQWAVLLSQRHDLQPISRNQMDNDEKRKENGFKGKNYVYQDRKFFSKYYWKGFSTINRDQQQMMMEHDQHEKIQNRQQQQRLLSPNLNNKQQGNSNMVQQNTSSPISLTESGNHIVLDYLPDRMLVGVVYWSNNCEGPPGCVHGGALATLFDDSMACCIRYYYNNNYEEDQQQSSSSSSPSSSFPSPSSSPSSSSSSNVSSTTNCSATTTTTTINEPKPKKYAVTANLSVNYKKFVPLNSVSLIETRIERRDGKKIYVHSCIKDQSGSIRAESTAIWIIVNLISEPSSSTNSSFPSSPALASTSPISSPSTPNILNSPRDTLKKKTKIIHLNKQ</sequence>
<dbReference type="InterPro" id="IPR052365">
    <property type="entry name" value="THEM4/THEM5_acyl-CoA_thioest"/>
</dbReference>
<feature type="compositionally biased region" description="Basic residues" evidence="5">
    <location>
        <begin position="81"/>
        <end position="91"/>
    </location>
</feature>
<gene>
    <name evidence="6" type="ORF">DFA_11308</name>
</gene>
<dbReference type="Proteomes" id="UP000007797">
    <property type="component" value="Unassembled WGS sequence"/>
</dbReference>
<dbReference type="InterPro" id="IPR029069">
    <property type="entry name" value="HotDog_dom_sf"/>
</dbReference>
<dbReference type="EMBL" id="GL883029">
    <property type="protein sequence ID" value="EGG13547.1"/>
    <property type="molecule type" value="Genomic_DNA"/>
</dbReference>
<feature type="region of interest" description="Disordered" evidence="5">
    <location>
        <begin position="305"/>
        <end position="349"/>
    </location>
</feature>
<dbReference type="PANTHER" id="PTHR12418:SF19">
    <property type="entry name" value="ACYL-COENZYME A THIOESTERASE THEM4"/>
    <property type="match status" value="1"/>
</dbReference>
<proteinExistence type="predicted"/>
<evidence type="ECO:0000256" key="5">
    <source>
        <dbReference type="SAM" id="MobiDB-lite"/>
    </source>
</evidence>
<evidence type="ECO:0000256" key="3">
    <source>
        <dbReference type="ARBA" id="ARBA00022832"/>
    </source>
</evidence>
<dbReference type="Gene3D" id="3.10.129.10">
    <property type="entry name" value="Hotdog Thioesterase"/>
    <property type="match status" value="1"/>
</dbReference>
<dbReference type="OrthoDB" id="506431at2759"/>